<dbReference type="AlphaFoldDB" id="A0A0L6VDK2"/>
<evidence type="ECO:0000313" key="1">
    <source>
        <dbReference type="EMBL" id="KNZ58809.1"/>
    </source>
</evidence>
<dbReference type="EMBL" id="LAVV01006679">
    <property type="protein sequence ID" value="KNZ58809.1"/>
    <property type="molecule type" value="Genomic_DNA"/>
</dbReference>
<dbReference type="OrthoDB" id="10580490at2759"/>
<comment type="caution">
    <text evidence="1">The sequence shown here is derived from an EMBL/GenBank/DDBJ whole genome shotgun (WGS) entry which is preliminary data.</text>
</comment>
<dbReference type="VEuPathDB" id="FungiDB:VP01_1858g1"/>
<accession>A0A0L6VDK2</accession>
<reference evidence="1 2" key="1">
    <citation type="submission" date="2015-08" db="EMBL/GenBank/DDBJ databases">
        <title>Next Generation Sequencing and Analysis of the Genome of Puccinia sorghi L Schw, the Causal Agent of Maize Common Rust.</title>
        <authorList>
            <person name="Rochi L."/>
            <person name="Burguener G."/>
            <person name="Darino M."/>
            <person name="Turjanski A."/>
            <person name="Kreff E."/>
            <person name="Dieguez M.J."/>
            <person name="Sacco F."/>
        </authorList>
    </citation>
    <scope>NUCLEOTIDE SEQUENCE [LARGE SCALE GENOMIC DNA]</scope>
    <source>
        <strain evidence="1 2">RO10H11247</strain>
    </source>
</reference>
<keyword evidence="2" id="KW-1185">Reference proteome</keyword>
<sequence>MALRYVPTRGDVKNIGSSAECCTACLKPLVQVKYQARSADKPARLTTFCSTCPLDPRRLNPDGVKHCPDYGKGAPRVQRPAASTDICSLKPIASASRIVGTFSGAKANKPPIPDVSLGRISVQRADCYVKSENVDLRTCCLIQHGATVEQVEVSRRPLCPGVFPVQVLVCEVPLSSMHRQHYTIGSAEGCQHHGVTFDVRSQSLDHYEFSIQILEFTV</sequence>
<protein>
    <submittedName>
        <fullName evidence="1">Uncharacterized protein</fullName>
    </submittedName>
</protein>
<proteinExistence type="predicted"/>
<evidence type="ECO:0000313" key="2">
    <source>
        <dbReference type="Proteomes" id="UP000037035"/>
    </source>
</evidence>
<organism evidence="1 2">
    <name type="scientific">Puccinia sorghi</name>
    <dbReference type="NCBI Taxonomy" id="27349"/>
    <lineage>
        <taxon>Eukaryota</taxon>
        <taxon>Fungi</taxon>
        <taxon>Dikarya</taxon>
        <taxon>Basidiomycota</taxon>
        <taxon>Pucciniomycotina</taxon>
        <taxon>Pucciniomycetes</taxon>
        <taxon>Pucciniales</taxon>
        <taxon>Pucciniaceae</taxon>
        <taxon>Puccinia</taxon>
    </lineage>
</organism>
<gene>
    <name evidence="1" type="ORF">VP01_1858g1</name>
</gene>
<dbReference type="Proteomes" id="UP000037035">
    <property type="component" value="Unassembled WGS sequence"/>
</dbReference>
<name>A0A0L6VDK2_9BASI</name>